<evidence type="ECO:0000313" key="2">
    <source>
        <dbReference type="EMBL" id="CAE6478822.1"/>
    </source>
</evidence>
<dbReference type="AlphaFoldDB" id="A0A8H3H1D3"/>
<keyword evidence="1" id="KW-0472">Membrane</keyword>
<feature type="transmembrane region" description="Helical" evidence="1">
    <location>
        <begin position="118"/>
        <end position="144"/>
    </location>
</feature>
<feature type="transmembrane region" description="Helical" evidence="1">
    <location>
        <begin position="71"/>
        <end position="97"/>
    </location>
</feature>
<proteinExistence type="predicted"/>
<name>A0A8H3H1D3_9AGAM</name>
<gene>
    <name evidence="2" type="ORF">RDB_LOCUS85353</name>
</gene>
<feature type="transmembrane region" description="Helical" evidence="1">
    <location>
        <begin position="42"/>
        <end position="65"/>
    </location>
</feature>
<sequence length="180" mass="19709">MSNARHRSQSHRDNGRYNWDNFREQALRAVDNMDRQSAWKKFATVGSAYPFTTTLTVTFGVLSLFPVLTFLVLSFFASLLFLLLGLATALGLTGTIIPGSLKILGNSPLIHDIQTLTVAFGPLSFFPVLTLLVIFFLTPLLYLLSGLATALVLTGIVILGAFVMLLSIISLIFGFALFFS</sequence>
<keyword evidence="1" id="KW-1133">Transmembrane helix</keyword>
<keyword evidence="1" id="KW-0812">Transmembrane</keyword>
<feature type="transmembrane region" description="Helical" evidence="1">
    <location>
        <begin position="150"/>
        <end position="179"/>
    </location>
</feature>
<dbReference type="Proteomes" id="UP000663853">
    <property type="component" value="Unassembled WGS sequence"/>
</dbReference>
<feature type="non-terminal residue" evidence="2">
    <location>
        <position position="1"/>
    </location>
</feature>
<comment type="caution">
    <text evidence="2">The sequence shown here is derived from an EMBL/GenBank/DDBJ whole genome shotgun (WGS) entry which is preliminary data.</text>
</comment>
<evidence type="ECO:0000313" key="3">
    <source>
        <dbReference type="Proteomes" id="UP000663853"/>
    </source>
</evidence>
<reference evidence="2" key="1">
    <citation type="submission" date="2021-01" db="EMBL/GenBank/DDBJ databases">
        <authorList>
            <person name="Kaushik A."/>
        </authorList>
    </citation>
    <scope>NUCLEOTIDE SEQUENCE</scope>
    <source>
        <strain evidence="2">AG6-10EEA</strain>
    </source>
</reference>
<evidence type="ECO:0000256" key="1">
    <source>
        <dbReference type="SAM" id="Phobius"/>
    </source>
</evidence>
<protein>
    <submittedName>
        <fullName evidence="2">Uncharacterized protein</fullName>
    </submittedName>
</protein>
<organism evidence="2 3">
    <name type="scientific">Rhizoctonia solani</name>
    <dbReference type="NCBI Taxonomy" id="456999"/>
    <lineage>
        <taxon>Eukaryota</taxon>
        <taxon>Fungi</taxon>
        <taxon>Dikarya</taxon>
        <taxon>Basidiomycota</taxon>
        <taxon>Agaricomycotina</taxon>
        <taxon>Agaricomycetes</taxon>
        <taxon>Cantharellales</taxon>
        <taxon>Ceratobasidiaceae</taxon>
        <taxon>Rhizoctonia</taxon>
    </lineage>
</organism>
<accession>A0A8H3H1D3</accession>
<dbReference type="EMBL" id="CAJMXA010002293">
    <property type="protein sequence ID" value="CAE6478822.1"/>
    <property type="molecule type" value="Genomic_DNA"/>
</dbReference>
<dbReference type="Pfam" id="PF16015">
    <property type="entry name" value="Promethin"/>
    <property type="match status" value="1"/>
</dbReference>